<keyword evidence="5" id="KW-0158">Chromosome</keyword>
<dbReference type="InterPro" id="IPR025212">
    <property type="entry name" value="CAD_CENP-Q"/>
</dbReference>
<feature type="region of interest" description="Disordered" evidence="9">
    <location>
        <begin position="197"/>
        <end position="228"/>
    </location>
</feature>
<evidence type="ECO:0000256" key="7">
    <source>
        <dbReference type="ARBA" id="ARBA00023328"/>
    </source>
</evidence>
<evidence type="ECO:0000256" key="5">
    <source>
        <dbReference type="ARBA" id="ARBA00022454"/>
    </source>
</evidence>
<evidence type="ECO:0000256" key="1">
    <source>
        <dbReference type="ARBA" id="ARBA00004123"/>
    </source>
</evidence>
<evidence type="ECO:0000256" key="4">
    <source>
        <dbReference type="ARBA" id="ARBA00016397"/>
    </source>
</evidence>
<keyword evidence="6" id="KW-0539">Nucleus</keyword>
<name>A0A401NW99_SCYTO</name>
<dbReference type="STRING" id="75743.A0A401NW99"/>
<feature type="region of interest" description="Disordered" evidence="9">
    <location>
        <begin position="1"/>
        <end position="47"/>
    </location>
</feature>
<dbReference type="EMBL" id="BFAA01000070">
    <property type="protein sequence ID" value="GCB65139.1"/>
    <property type="molecule type" value="Genomic_DNA"/>
</dbReference>
<reference evidence="10 11" key="1">
    <citation type="journal article" date="2018" name="Nat. Ecol. Evol.">
        <title>Shark genomes provide insights into elasmobranch evolution and the origin of vertebrates.</title>
        <authorList>
            <person name="Hara Y"/>
            <person name="Yamaguchi K"/>
            <person name="Onimaru K"/>
            <person name="Kadota M"/>
            <person name="Koyanagi M"/>
            <person name="Keeley SD"/>
            <person name="Tatsumi K"/>
            <person name="Tanaka K"/>
            <person name="Motone F"/>
            <person name="Kageyama Y"/>
            <person name="Nozu R"/>
            <person name="Adachi N"/>
            <person name="Nishimura O"/>
            <person name="Nakagawa R"/>
            <person name="Tanegashima C"/>
            <person name="Kiyatake I"/>
            <person name="Matsumoto R"/>
            <person name="Murakumo K"/>
            <person name="Nishida K"/>
            <person name="Terakita A"/>
            <person name="Kuratani S"/>
            <person name="Sato K"/>
            <person name="Hyodo S Kuraku.S."/>
        </authorList>
    </citation>
    <scope>NUCLEOTIDE SEQUENCE [LARGE SCALE GENOMIC DNA]</scope>
</reference>
<dbReference type="Proteomes" id="UP000288216">
    <property type="component" value="Unassembled WGS sequence"/>
</dbReference>
<dbReference type="GO" id="GO:0005634">
    <property type="term" value="C:nucleus"/>
    <property type="evidence" value="ECO:0007669"/>
    <property type="project" value="UniProtKB-SubCell"/>
</dbReference>
<dbReference type="PANTHER" id="PTHR31345:SF3">
    <property type="entry name" value="CENTROMERE PROTEIN Q"/>
    <property type="match status" value="1"/>
</dbReference>
<dbReference type="AlphaFoldDB" id="A0A401NW99"/>
<proteinExistence type="inferred from homology"/>
<evidence type="ECO:0000256" key="6">
    <source>
        <dbReference type="ARBA" id="ARBA00023242"/>
    </source>
</evidence>
<dbReference type="PANTHER" id="PTHR31345">
    <property type="entry name" value="CENTROMERE PROTEIN Q"/>
    <property type="match status" value="1"/>
</dbReference>
<dbReference type="OrthoDB" id="8927710at2759"/>
<feature type="coiled-coil region" evidence="8">
    <location>
        <begin position="119"/>
        <end position="167"/>
    </location>
</feature>
<evidence type="ECO:0000256" key="8">
    <source>
        <dbReference type="SAM" id="Coils"/>
    </source>
</evidence>
<comment type="subcellular location">
    <subcellularLocation>
        <location evidence="2">Chromosome</location>
        <location evidence="2">Centromere</location>
    </subcellularLocation>
    <subcellularLocation>
        <location evidence="1">Nucleus</location>
    </subcellularLocation>
</comment>
<organism evidence="10 11">
    <name type="scientific">Scyliorhinus torazame</name>
    <name type="common">Cloudy catshark</name>
    <name type="synonym">Catulus torazame</name>
    <dbReference type="NCBI Taxonomy" id="75743"/>
    <lineage>
        <taxon>Eukaryota</taxon>
        <taxon>Metazoa</taxon>
        <taxon>Chordata</taxon>
        <taxon>Craniata</taxon>
        <taxon>Vertebrata</taxon>
        <taxon>Chondrichthyes</taxon>
        <taxon>Elasmobranchii</taxon>
        <taxon>Galeomorphii</taxon>
        <taxon>Galeoidea</taxon>
        <taxon>Carcharhiniformes</taxon>
        <taxon>Scyliorhinidae</taxon>
        <taxon>Scyliorhinus</taxon>
    </lineage>
</organism>
<evidence type="ECO:0000313" key="10">
    <source>
        <dbReference type="EMBL" id="GCB65139.1"/>
    </source>
</evidence>
<keyword evidence="8" id="KW-0175">Coiled coil</keyword>
<evidence type="ECO:0000256" key="2">
    <source>
        <dbReference type="ARBA" id="ARBA00004584"/>
    </source>
</evidence>
<comment type="caution">
    <text evidence="10">The sequence shown here is derived from an EMBL/GenBank/DDBJ whole genome shotgun (WGS) entry which is preliminary data.</text>
</comment>
<keyword evidence="11" id="KW-1185">Reference proteome</keyword>
<dbReference type="GO" id="GO:0000775">
    <property type="term" value="C:chromosome, centromeric region"/>
    <property type="evidence" value="ECO:0007669"/>
    <property type="project" value="UniProtKB-SubCell"/>
</dbReference>
<gene>
    <name evidence="10" type="ORF">scyTo_0000385</name>
</gene>
<protein>
    <recommendedName>
        <fullName evidence="4">Centromere protein Q</fullName>
    </recommendedName>
</protein>
<sequence>MKPRKKPSKSEPPAKRQRKTAGTSSQINPRHKKVKESTAKTARWKPLPQRTRDYIAATVDIAVYNSLPQKGSKRDASEEHLSQLRQRFLDRCSSIQAPVSKLKDLKNIKKCCASQEEYLREDEASLKMLQNELDKTLDTLERNSEEVEKLQDEISRLRAFLDETENDEFQNVDPGVLNLPELPEASFQQATLQEKLMGIGNPSGPSDDSTFPCHAKPVDLPRKRPRRS</sequence>
<evidence type="ECO:0000256" key="9">
    <source>
        <dbReference type="SAM" id="MobiDB-lite"/>
    </source>
</evidence>
<accession>A0A401NW99</accession>
<dbReference type="Pfam" id="PF13094">
    <property type="entry name" value="CENP-Q"/>
    <property type="match status" value="1"/>
</dbReference>
<keyword evidence="7" id="KW-0137">Centromere</keyword>
<evidence type="ECO:0000256" key="3">
    <source>
        <dbReference type="ARBA" id="ARBA00008191"/>
    </source>
</evidence>
<evidence type="ECO:0000313" key="11">
    <source>
        <dbReference type="Proteomes" id="UP000288216"/>
    </source>
</evidence>
<dbReference type="OMA" id="MESIIIT"/>
<comment type="similarity">
    <text evidence="3">Belongs to the CENP-Q/OKP1 family.</text>
</comment>